<gene>
    <name evidence="1" type="ORF">BDN72DRAFT_872898</name>
</gene>
<keyword evidence="2" id="KW-1185">Reference proteome</keyword>
<evidence type="ECO:0000313" key="2">
    <source>
        <dbReference type="Proteomes" id="UP000308600"/>
    </source>
</evidence>
<sequence>MDPDRKSTVSTFFGGRKSSMDPLNNPERGAGGAMGGNFGPGRDDASSFFNPDREVRGRNSADLLNPASGFPNSAGYNRGSFFHAGREEPLKGGDEEEPSHSADPSTGGGAWDVYADFNNAGPKYSSAFGSTVLPQQDAGYRQIGASSPLMKPEDIITNNGPVEMVTVPGLGPEWRKEEMRDMTKAGRRERKYDGRMDKFKAWNRGQRGMCGRYCTRKVFVFALFGICGLVGLVLGFTIPRVPGFNINNSRPLANATGSFAKSIPVGFSRSPANFSFPALAELQLDTSSNWLPLTINSLHATVYDLDSARQIGSGQLGKMTFPAKAFPDLAFPLNFSYLASNDSDQTWMNWYDGCRNAAFYTGNIRPAVKFRLLVEMNIAGLPTSYTATTQVSDANCPVELSINAP</sequence>
<reference evidence="1 2" key="1">
    <citation type="journal article" date="2019" name="Nat. Ecol. Evol.">
        <title>Megaphylogeny resolves global patterns of mushroom evolution.</title>
        <authorList>
            <person name="Varga T."/>
            <person name="Krizsan K."/>
            <person name="Foldi C."/>
            <person name="Dima B."/>
            <person name="Sanchez-Garcia M."/>
            <person name="Sanchez-Ramirez S."/>
            <person name="Szollosi G.J."/>
            <person name="Szarkandi J.G."/>
            <person name="Papp V."/>
            <person name="Albert L."/>
            <person name="Andreopoulos W."/>
            <person name="Angelini C."/>
            <person name="Antonin V."/>
            <person name="Barry K.W."/>
            <person name="Bougher N.L."/>
            <person name="Buchanan P."/>
            <person name="Buyck B."/>
            <person name="Bense V."/>
            <person name="Catcheside P."/>
            <person name="Chovatia M."/>
            <person name="Cooper J."/>
            <person name="Damon W."/>
            <person name="Desjardin D."/>
            <person name="Finy P."/>
            <person name="Geml J."/>
            <person name="Haridas S."/>
            <person name="Hughes K."/>
            <person name="Justo A."/>
            <person name="Karasinski D."/>
            <person name="Kautmanova I."/>
            <person name="Kiss B."/>
            <person name="Kocsube S."/>
            <person name="Kotiranta H."/>
            <person name="LaButti K.M."/>
            <person name="Lechner B.E."/>
            <person name="Liimatainen K."/>
            <person name="Lipzen A."/>
            <person name="Lukacs Z."/>
            <person name="Mihaltcheva S."/>
            <person name="Morgado L.N."/>
            <person name="Niskanen T."/>
            <person name="Noordeloos M.E."/>
            <person name="Ohm R.A."/>
            <person name="Ortiz-Santana B."/>
            <person name="Ovrebo C."/>
            <person name="Racz N."/>
            <person name="Riley R."/>
            <person name="Savchenko A."/>
            <person name="Shiryaev A."/>
            <person name="Soop K."/>
            <person name="Spirin V."/>
            <person name="Szebenyi C."/>
            <person name="Tomsovsky M."/>
            <person name="Tulloss R.E."/>
            <person name="Uehling J."/>
            <person name="Grigoriev I.V."/>
            <person name="Vagvolgyi C."/>
            <person name="Papp T."/>
            <person name="Martin F.M."/>
            <person name="Miettinen O."/>
            <person name="Hibbett D.S."/>
            <person name="Nagy L.G."/>
        </authorList>
    </citation>
    <scope>NUCLEOTIDE SEQUENCE [LARGE SCALE GENOMIC DNA]</scope>
    <source>
        <strain evidence="1 2">NL-1719</strain>
    </source>
</reference>
<name>A0ACD3A6Q6_9AGAR</name>
<organism evidence="1 2">
    <name type="scientific">Pluteus cervinus</name>
    <dbReference type="NCBI Taxonomy" id="181527"/>
    <lineage>
        <taxon>Eukaryota</taxon>
        <taxon>Fungi</taxon>
        <taxon>Dikarya</taxon>
        <taxon>Basidiomycota</taxon>
        <taxon>Agaricomycotina</taxon>
        <taxon>Agaricomycetes</taxon>
        <taxon>Agaricomycetidae</taxon>
        <taxon>Agaricales</taxon>
        <taxon>Pluteineae</taxon>
        <taxon>Pluteaceae</taxon>
        <taxon>Pluteus</taxon>
    </lineage>
</organism>
<dbReference type="EMBL" id="ML208766">
    <property type="protein sequence ID" value="TFK60502.1"/>
    <property type="molecule type" value="Genomic_DNA"/>
</dbReference>
<evidence type="ECO:0000313" key="1">
    <source>
        <dbReference type="EMBL" id="TFK60502.1"/>
    </source>
</evidence>
<dbReference type="Proteomes" id="UP000308600">
    <property type="component" value="Unassembled WGS sequence"/>
</dbReference>
<protein>
    <submittedName>
        <fullName evidence="1">Uncharacterized protein</fullName>
    </submittedName>
</protein>
<accession>A0ACD3A6Q6</accession>
<proteinExistence type="predicted"/>